<dbReference type="GO" id="GO:1990281">
    <property type="term" value="C:efflux pump complex"/>
    <property type="evidence" value="ECO:0007669"/>
    <property type="project" value="TreeGrafter"/>
</dbReference>
<dbReference type="Gene3D" id="2.40.420.20">
    <property type="match status" value="1"/>
</dbReference>
<dbReference type="Pfam" id="PF25944">
    <property type="entry name" value="Beta-barrel_RND"/>
    <property type="match status" value="1"/>
</dbReference>
<keyword evidence="8" id="KW-0812">Transmembrane</keyword>
<evidence type="ECO:0000259" key="11">
    <source>
        <dbReference type="Pfam" id="PF25944"/>
    </source>
</evidence>
<gene>
    <name evidence="13" type="ordered locus">Acid345_2829</name>
</gene>
<comment type="similarity">
    <text evidence="2">Belongs to the membrane fusion protein (MFP) (TC 8.A.1) family.</text>
</comment>
<evidence type="ECO:0000256" key="5">
    <source>
        <dbReference type="ARBA" id="ARBA00022519"/>
    </source>
</evidence>
<dbReference type="InterPro" id="IPR006143">
    <property type="entry name" value="RND_pump_MFP"/>
</dbReference>
<dbReference type="EMBL" id="CP000360">
    <property type="protein sequence ID" value="ABF41830.1"/>
    <property type="molecule type" value="Genomic_DNA"/>
</dbReference>
<reference evidence="13 14" key="1">
    <citation type="journal article" date="2009" name="Appl. Environ. Microbiol.">
        <title>Three genomes from the phylum Acidobacteria provide insight into the lifestyles of these microorganisms in soils.</title>
        <authorList>
            <person name="Ward N.L."/>
            <person name="Challacombe J.F."/>
            <person name="Janssen P.H."/>
            <person name="Henrissat B."/>
            <person name="Coutinho P.M."/>
            <person name="Wu M."/>
            <person name="Xie G."/>
            <person name="Haft D.H."/>
            <person name="Sait M."/>
            <person name="Badger J."/>
            <person name="Barabote R.D."/>
            <person name="Bradley B."/>
            <person name="Brettin T.S."/>
            <person name="Brinkac L.M."/>
            <person name="Bruce D."/>
            <person name="Creasy T."/>
            <person name="Daugherty S.C."/>
            <person name="Davidsen T.M."/>
            <person name="DeBoy R.T."/>
            <person name="Detter J.C."/>
            <person name="Dodson R.J."/>
            <person name="Durkin A.S."/>
            <person name="Ganapathy A."/>
            <person name="Gwinn-Giglio M."/>
            <person name="Han C.S."/>
            <person name="Khouri H."/>
            <person name="Kiss H."/>
            <person name="Kothari S.P."/>
            <person name="Madupu R."/>
            <person name="Nelson K.E."/>
            <person name="Nelson W.C."/>
            <person name="Paulsen I."/>
            <person name="Penn K."/>
            <person name="Ren Q."/>
            <person name="Rosovitz M.J."/>
            <person name="Selengut J.D."/>
            <person name="Shrivastava S."/>
            <person name="Sullivan S.A."/>
            <person name="Tapia R."/>
            <person name="Thompson L.S."/>
            <person name="Watkins K.L."/>
            <person name="Yang Q."/>
            <person name="Yu C."/>
            <person name="Zafar N."/>
            <person name="Zhou L."/>
            <person name="Kuske C.R."/>
        </authorList>
    </citation>
    <scope>NUCLEOTIDE SEQUENCE [LARGE SCALE GENOMIC DNA]</scope>
    <source>
        <strain evidence="13 14">Ellin345</strain>
    </source>
</reference>
<evidence type="ECO:0000313" key="13">
    <source>
        <dbReference type="EMBL" id="ABF41830.1"/>
    </source>
</evidence>
<dbReference type="NCBIfam" id="TIGR01730">
    <property type="entry name" value="RND_mfp"/>
    <property type="match status" value="1"/>
</dbReference>
<dbReference type="OrthoDB" id="9783047at2"/>
<feature type="domain" description="Multidrug resistance protein MdtA-like beta-barrel" evidence="11">
    <location>
        <begin position="241"/>
        <end position="323"/>
    </location>
</feature>
<dbReference type="InterPro" id="IPR058625">
    <property type="entry name" value="MdtA-like_BSH"/>
</dbReference>
<evidence type="ECO:0000256" key="4">
    <source>
        <dbReference type="ARBA" id="ARBA00022475"/>
    </source>
</evidence>
<keyword evidence="3" id="KW-0813">Transport</keyword>
<dbReference type="Pfam" id="PF25876">
    <property type="entry name" value="HH_MFP_RND"/>
    <property type="match status" value="1"/>
</dbReference>
<dbReference type="Gene3D" id="2.40.50.100">
    <property type="match status" value="1"/>
</dbReference>
<dbReference type="SUPFAM" id="SSF111369">
    <property type="entry name" value="HlyD-like secretion proteins"/>
    <property type="match status" value="1"/>
</dbReference>
<keyword evidence="8" id="KW-1133">Transmembrane helix</keyword>
<dbReference type="eggNOG" id="COG0845">
    <property type="taxonomic scope" value="Bacteria"/>
</dbReference>
<evidence type="ECO:0000259" key="9">
    <source>
        <dbReference type="Pfam" id="PF25876"/>
    </source>
</evidence>
<evidence type="ECO:0000256" key="8">
    <source>
        <dbReference type="SAM" id="Phobius"/>
    </source>
</evidence>
<dbReference type="AlphaFoldDB" id="Q1IMS0"/>
<accession>Q1IMS0</accession>
<dbReference type="InterPro" id="IPR058624">
    <property type="entry name" value="MdtA-like_HH"/>
</dbReference>
<dbReference type="Proteomes" id="UP000002432">
    <property type="component" value="Chromosome"/>
</dbReference>
<dbReference type="RefSeq" id="WP_011523631.1">
    <property type="nucleotide sequence ID" value="NC_008009.1"/>
</dbReference>
<feature type="region of interest" description="Disordered" evidence="7">
    <location>
        <begin position="390"/>
        <end position="433"/>
    </location>
</feature>
<dbReference type="Pfam" id="PF25967">
    <property type="entry name" value="RND-MFP_C"/>
    <property type="match status" value="1"/>
</dbReference>
<protein>
    <submittedName>
        <fullName evidence="13">Secretion protein HlyD</fullName>
    </submittedName>
</protein>
<sequence>MPERLVTPETSTSAQAAPPEHSHRGRWLIFVGILLVVALLAYYFHERGSAQPTTQGRGGRGGAGDRPVPATVAQAQQGDMGVFVEALGTVTPVQTITVTSRVQGQIMAVHYREGQMVRKGEPLIDIDPLPYQAVLTQAEGQLARDKALLEGAQINVKRYQAALARNAIAQQTVSDQEQLVRQYEGAVKVDEGLVQAAQVNLSYCHIVSPIDGRVGLRLVDTGNIVQANSTTALVVVTQLTPITVIFSVAEDYLPQIQAQTKNGNKLAVDALDRTQETEIAHGTLASLDNQIDLTTGTLKLRAEFANKDGSLFPNQFVNAKLLINTLHSTTLIPNQSIQQSSQGPFVYVVGSDTVAKVRQIKTAATDGTNTSVTGVQPGESVVTAGFDKLQDGSKVATGQQGGSGGQGNNPNPGSGKNGRQGAPDGQNGGKPAK</sequence>
<dbReference type="Gene3D" id="2.40.30.170">
    <property type="match status" value="1"/>
</dbReference>
<feature type="transmembrane region" description="Helical" evidence="8">
    <location>
        <begin position="27"/>
        <end position="45"/>
    </location>
</feature>
<evidence type="ECO:0000256" key="3">
    <source>
        <dbReference type="ARBA" id="ARBA00022448"/>
    </source>
</evidence>
<evidence type="ECO:0000259" key="10">
    <source>
        <dbReference type="Pfam" id="PF25917"/>
    </source>
</evidence>
<keyword evidence="14" id="KW-1185">Reference proteome</keyword>
<feature type="domain" description="Multidrug resistance protein MdtA-like alpha-helical hairpin" evidence="9">
    <location>
        <begin position="135"/>
        <end position="203"/>
    </location>
</feature>
<comment type="subcellular location">
    <subcellularLocation>
        <location evidence="1">Cell membrane</location>
    </subcellularLocation>
</comment>
<dbReference type="PANTHER" id="PTHR30469:SF12">
    <property type="entry name" value="MULTIDRUG RESISTANCE PROTEIN MDTA"/>
    <property type="match status" value="1"/>
</dbReference>
<feature type="domain" description="Multidrug resistance protein MdtA-like C-terminal permuted SH3" evidence="12">
    <location>
        <begin position="331"/>
        <end position="388"/>
    </location>
</feature>
<dbReference type="HOGENOM" id="CLU_018816_2_0_0"/>
<dbReference type="Gene3D" id="1.10.287.470">
    <property type="entry name" value="Helix hairpin bin"/>
    <property type="match status" value="1"/>
</dbReference>
<dbReference type="InterPro" id="IPR058627">
    <property type="entry name" value="MdtA-like_C"/>
</dbReference>
<dbReference type="KEGG" id="aba:Acid345_2829"/>
<dbReference type="Pfam" id="PF25917">
    <property type="entry name" value="BSH_RND"/>
    <property type="match status" value="1"/>
</dbReference>
<name>Q1IMS0_KORVE</name>
<keyword evidence="5" id="KW-0997">Cell inner membrane</keyword>
<keyword evidence="6 8" id="KW-0472">Membrane</keyword>
<proteinExistence type="inferred from homology"/>
<dbReference type="GO" id="GO:0015562">
    <property type="term" value="F:efflux transmembrane transporter activity"/>
    <property type="evidence" value="ECO:0007669"/>
    <property type="project" value="TreeGrafter"/>
</dbReference>
<dbReference type="EnsemblBacteria" id="ABF41830">
    <property type="protein sequence ID" value="ABF41830"/>
    <property type="gene ID" value="Acid345_2829"/>
</dbReference>
<dbReference type="PANTHER" id="PTHR30469">
    <property type="entry name" value="MULTIDRUG RESISTANCE PROTEIN MDTA"/>
    <property type="match status" value="1"/>
</dbReference>
<dbReference type="STRING" id="204669.Acid345_2829"/>
<dbReference type="InterPro" id="IPR058626">
    <property type="entry name" value="MdtA-like_b-barrel"/>
</dbReference>
<feature type="domain" description="Multidrug resistance protein MdtA-like barrel-sandwich hybrid" evidence="10">
    <location>
        <begin position="95"/>
        <end position="237"/>
    </location>
</feature>
<evidence type="ECO:0000259" key="12">
    <source>
        <dbReference type="Pfam" id="PF25967"/>
    </source>
</evidence>
<evidence type="ECO:0000256" key="7">
    <source>
        <dbReference type="SAM" id="MobiDB-lite"/>
    </source>
</evidence>
<evidence type="ECO:0000313" key="14">
    <source>
        <dbReference type="Proteomes" id="UP000002432"/>
    </source>
</evidence>
<keyword evidence="4" id="KW-1003">Cell membrane</keyword>
<evidence type="ECO:0000256" key="2">
    <source>
        <dbReference type="ARBA" id="ARBA00009477"/>
    </source>
</evidence>
<evidence type="ECO:0000256" key="1">
    <source>
        <dbReference type="ARBA" id="ARBA00004236"/>
    </source>
</evidence>
<organism evidence="13 14">
    <name type="scientific">Koribacter versatilis (strain Ellin345)</name>
    <dbReference type="NCBI Taxonomy" id="204669"/>
    <lineage>
        <taxon>Bacteria</taxon>
        <taxon>Pseudomonadati</taxon>
        <taxon>Acidobacteriota</taxon>
        <taxon>Terriglobia</taxon>
        <taxon>Terriglobales</taxon>
        <taxon>Candidatus Korobacteraceae</taxon>
        <taxon>Candidatus Korobacter</taxon>
    </lineage>
</organism>
<evidence type="ECO:0000256" key="6">
    <source>
        <dbReference type="ARBA" id="ARBA00023136"/>
    </source>
</evidence>